<evidence type="ECO:0000313" key="5">
    <source>
        <dbReference type="Proteomes" id="UP000835052"/>
    </source>
</evidence>
<protein>
    <recommendedName>
        <fullName evidence="3">C-type lectin domain-containing protein</fullName>
    </recommendedName>
</protein>
<feature type="domain" description="C-type lectin" evidence="3">
    <location>
        <begin position="176"/>
        <end position="299"/>
    </location>
</feature>
<dbReference type="Gene3D" id="3.10.100.10">
    <property type="entry name" value="Mannose-Binding Protein A, subunit A"/>
    <property type="match status" value="2"/>
</dbReference>
<keyword evidence="2" id="KW-0732">Signal</keyword>
<dbReference type="OrthoDB" id="5837296at2759"/>
<evidence type="ECO:0000256" key="2">
    <source>
        <dbReference type="SAM" id="SignalP"/>
    </source>
</evidence>
<dbReference type="PROSITE" id="PS00615">
    <property type="entry name" value="C_TYPE_LECTIN_1"/>
    <property type="match status" value="1"/>
</dbReference>
<dbReference type="PROSITE" id="PS50041">
    <property type="entry name" value="C_TYPE_LECTIN_2"/>
    <property type="match status" value="2"/>
</dbReference>
<reference evidence="4" key="1">
    <citation type="submission" date="2020-10" db="EMBL/GenBank/DDBJ databases">
        <authorList>
            <person name="Kikuchi T."/>
        </authorList>
    </citation>
    <scope>NUCLEOTIDE SEQUENCE</scope>
    <source>
        <strain evidence="4">NKZ352</strain>
    </source>
</reference>
<dbReference type="AlphaFoldDB" id="A0A8S1GR55"/>
<evidence type="ECO:0000256" key="1">
    <source>
        <dbReference type="ARBA" id="ARBA00023157"/>
    </source>
</evidence>
<accession>A0A8S1GR55</accession>
<dbReference type="Proteomes" id="UP000835052">
    <property type="component" value="Unassembled WGS sequence"/>
</dbReference>
<dbReference type="InterPro" id="IPR016187">
    <property type="entry name" value="CTDL_fold"/>
</dbReference>
<dbReference type="EMBL" id="CAJGYM010000003">
    <property type="protein sequence ID" value="CAD6185719.1"/>
    <property type="molecule type" value="Genomic_DNA"/>
</dbReference>
<proteinExistence type="predicted"/>
<evidence type="ECO:0000259" key="3">
    <source>
        <dbReference type="PROSITE" id="PS50041"/>
    </source>
</evidence>
<feature type="chain" id="PRO_5035866059" description="C-type lectin domain-containing protein" evidence="2">
    <location>
        <begin position="22"/>
        <end position="315"/>
    </location>
</feature>
<name>A0A8S1GR55_9PELO</name>
<evidence type="ECO:0000313" key="4">
    <source>
        <dbReference type="EMBL" id="CAD6185719.1"/>
    </source>
</evidence>
<dbReference type="InterPro" id="IPR050976">
    <property type="entry name" value="Snaclec"/>
</dbReference>
<gene>
    <name evidence="4" type="ORF">CAUJ_LOCUS1638</name>
</gene>
<dbReference type="Pfam" id="PF00059">
    <property type="entry name" value="Lectin_C"/>
    <property type="match status" value="2"/>
</dbReference>
<keyword evidence="1" id="KW-1015">Disulfide bond</keyword>
<keyword evidence="5" id="KW-1185">Reference proteome</keyword>
<dbReference type="InterPro" id="IPR001304">
    <property type="entry name" value="C-type_lectin-like"/>
</dbReference>
<feature type="signal peptide" evidence="2">
    <location>
        <begin position="1"/>
        <end position="21"/>
    </location>
</feature>
<dbReference type="SMART" id="SM00034">
    <property type="entry name" value="CLECT"/>
    <property type="match status" value="2"/>
</dbReference>
<dbReference type="CDD" id="cd00037">
    <property type="entry name" value="CLECT"/>
    <property type="match status" value="2"/>
</dbReference>
<feature type="domain" description="C-type lectin" evidence="3">
    <location>
        <begin position="30"/>
        <end position="147"/>
    </location>
</feature>
<comment type="caution">
    <text evidence="4">The sequence shown here is derived from an EMBL/GenBank/DDBJ whole genome shotgun (WGS) entry which is preliminary data.</text>
</comment>
<dbReference type="PANTHER" id="PTHR22991">
    <property type="entry name" value="PROTEIN CBG13490"/>
    <property type="match status" value="1"/>
</dbReference>
<organism evidence="4 5">
    <name type="scientific">Caenorhabditis auriculariae</name>
    <dbReference type="NCBI Taxonomy" id="2777116"/>
    <lineage>
        <taxon>Eukaryota</taxon>
        <taxon>Metazoa</taxon>
        <taxon>Ecdysozoa</taxon>
        <taxon>Nematoda</taxon>
        <taxon>Chromadorea</taxon>
        <taxon>Rhabditida</taxon>
        <taxon>Rhabditina</taxon>
        <taxon>Rhabditomorpha</taxon>
        <taxon>Rhabditoidea</taxon>
        <taxon>Rhabditidae</taxon>
        <taxon>Peloderinae</taxon>
        <taxon>Caenorhabditis</taxon>
    </lineage>
</organism>
<dbReference type="SUPFAM" id="SSF56436">
    <property type="entry name" value="C-type lectin-like"/>
    <property type="match status" value="2"/>
</dbReference>
<dbReference type="InterPro" id="IPR018378">
    <property type="entry name" value="C-type_lectin_CS"/>
</dbReference>
<dbReference type="PANTHER" id="PTHR22991:SF40">
    <property type="entry name" value="PROTEIN CBG13490"/>
    <property type="match status" value="1"/>
</dbReference>
<sequence length="315" mass="34770">MFLKFSLLFLVVSNLVDKSSAACFPLESHIGDKCYRFFQIPKTFKDATQYCHDMGYTIVTICNAIDNNYLASVAGPALSITYGKYWIGYTKSANGTWNWVDTQCNSPGYKNWQSGYPFSTENCATEVTPSGFWRSEQCDSLQFFACQSPPGGIYSTNAPETTTPAPNCKGGTYSQGTGFCYDAWTRSSGISFNDANNEICNKIDNGNLTSIHSAIENDAVISQYPSSANVTWDQMIWIGLRDTNSNFNTASWLDGSSLGYRNFVGMYGVPCGNDCCALISPGNFQNGSLRRGEWTYAPCKSVVTQASCKYRPYYG</sequence>
<dbReference type="InterPro" id="IPR016186">
    <property type="entry name" value="C-type_lectin-like/link_sf"/>
</dbReference>